<proteinExistence type="predicted"/>
<reference evidence="1 2" key="1">
    <citation type="submission" date="2019-12" db="EMBL/GenBank/DDBJ databases">
        <authorList>
            <person name="Alioto T."/>
            <person name="Alioto T."/>
            <person name="Gomez Garrido J."/>
        </authorList>
    </citation>
    <scope>NUCLEOTIDE SEQUENCE [LARGE SCALE GENOMIC DNA]</scope>
</reference>
<dbReference type="Proteomes" id="UP000594638">
    <property type="component" value="Unassembled WGS sequence"/>
</dbReference>
<evidence type="ECO:0000313" key="2">
    <source>
        <dbReference type="Proteomes" id="UP000594638"/>
    </source>
</evidence>
<dbReference type="EMBL" id="CACTIH010000130">
    <property type="protein sequence ID" value="CAA2954923.1"/>
    <property type="molecule type" value="Genomic_DNA"/>
</dbReference>
<protein>
    <submittedName>
        <fullName evidence="1">Uncharacterized protein</fullName>
    </submittedName>
</protein>
<sequence length="276" mass="30415">MFGRRQGRGFPAISRQFLRHDVQAMSRMLRGNILIFTQCPRRIRAAGGMQPDFRIFLGHLQVVIGAYFLAVFGTRCACNFRDASGRRQGCNLVFRSCPGCVMTTTGMEPDFRQCPGRIVAGAGIQPDFQAFLGSFWDTCTGHVRDASWPGQGWSLIFRQFRAVFGPDVPAIFGTPPGQDSVCRSSLGRVMATARMQPDLQCVGNVRDASGLLQGCNLISRHLWVVSGIRCAGHAQDVAGMQPDFQAFQGGFWDMVCRPRPGCIRATAGSQPDFKHF</sequence>
<organism evidence="1 2">
    <name type="scientific">Olea europaea subsp. europaea</name>
    <dbReference type="NCBI Taxonomy" id="158383"/>
    <lineage>
        <taxon>Eukaryota</taxon>
        <taxon>Viridiplantae</taxon>
        <taxon>Streptophyta</taxon>
        <taxon>Embryophyta</taxon>
        <taxon>Tracheophyta</taxon>
        <taxon>Spermatophyta</taxon>
        <taxon>Magnoliopsida</taxon>
        <taxon>eudicotyledons</taxon>
        <taxon>Gunneridae</taxon>
        <taxon>Pentapetalae</taxon>
        <taxon>asterids</taxon>
        <taxon>lamiids</taxon>
        <taxon>Lamiales</taxon>
        <taxon>Oleaceae</taxon>
        <taxon>Oleeae</taxon>
        <taxon>Olea</taxon>
    </lineage>
</organism>
<dbReference type="Gramene" id="OE9A052377T1">
    <property type="protein sequence ID" value="OE9A052377C1"/>
    <property type="gene ID" value="OE9A052377"/>
</dbReference>
<dbReference type="AlphaFoldDB" id="A0A8S0PMD2"/>
<keyword evidence="2" id="KW-1185">Reference proteome</keyword>
<accession>A0A8S0PMD2</accession>
<evidence type="ECO:0000313" key="1">
    <source>
        <dbReference type="EMBL" id="CAA2954923.1"/>
    </source>
</evidence>
<comment type="caution">
    <text evidence="1">The sequence shown here is derived from an EMBL/GenBank/DDBJ whole genome shotgun (WGS) entry which is preliminary data.</text>
</comment>
<gene>
    <name evidence="1" type="ORF">OLEA9_A052377</name>
</gene>
<name>A0A8S0PMD2_OLEEU</name>